<feature type="transmembrane region" description="Helical" evidence="5">
    <location>
        <begin position="16"/>
        <end position="37"/>
    </location>
</feature>
<gene>
    <name evidence="7" type="ORF">A2493_00745</name>
</gene>
<dbReference type="PANTHER" id="PTHR23530">
    <property type="entry name" value="TRANSPORT PROTEIN-RELATED"/>
    <property type="match status" value="1"/>
</dbReference>
<dbReference type="PANTHER" id="PTHR23530:SF1">
    <property type="entry name" value="PERMEASE, MAJOR FACILITATOR SUPERFAMILY-RELATED"/>
    <property type="match status" value="1"/>
</dbReference>
<dbReference type="Pfam" id="PF07690">
    <property type="entry name" value="MFS_1"/>
    <property type="match status" value="1"/>
</dbReference>
<dbReference type="InterPro" id="IPR036259">
    <property type="entry name" value="MFS_trans_sf"/>
</dbReference>
<keyword evidence="2 5" id="KW-0812">Transmembrane</keyword>
<feature type="transmembrane region" description="Helical" evidence="5">
    <location>
        <begin position="219"/>
        <end position="240"/>
    </location>
</feature>
<evidence type="ECO:0000256" key="3">
    <source>
        <dbReference type="ARBA" id="ARBA00022989"/>
    </source>
</evidence>
<name>A0A1F6NRI3_9BACT</name>
<feature type="transmembrane region" description="Helical" evidence="5">
    <location>
        <begin position="311"/>
        <end position="328"/>
    </location>
</feature>
<evidence type="ECO:0000256" key="2">
    <source>
        <dbReference type="ARBA" id="ARBA00022692"/>
    </source>
</evidence>
<keyword evidence="4 5" id="KW-0472">Membrane</keyword>
<comment type="caution">
    <text evidence="7">The sequence shown here is derived from an EMBL/GenBank/DDBJ whole genome shotgun (WGS) entry which is preliminary data.</text>
</comment>
<feature type="transmembrane region" description="Helical" evidence="5">
    <location>
        <begin position="378"/>
        <end position="396"/>
    </location>
</feature>
<evidence type="ECO:0000256" key="4">
    <source>
        <dbReference type="ARBA" id="ARBA00023136"/>
    </source>
</evidence>
<dbReference type="Proteomes" id="UP000178349">
    <property type="component" value="Unassembled WGS sequence"/>
</dbReference>
<evidence type="ECO:0000256" key="1">
    <source>
        <dbReference type="ARBA" id="ARBA00004141"/>
    </source>
</evidence>
<proteinExistence type="predicted"/>
<dbReference type="InterPro" id="IPR005829">
    <property type="entry name" value="Sugar_transporter_CS"/>
</dbReference>
<feature type="transmembrane region" description="Helical" evidence="5">
    <location>
        <begin position="349"/>
        <end position="372"/>
    </location>
</feature>
<dbReference type="GO" id="GO:0022857">
    <property type="term" value="F:transmembrane transporter activity"/>
    <property type="evidence" value="ECO:0007669"/>
    <property type="project" value="InterPro"/>
</dbReference>
<dbReference type="SUPFAM" id="SSF103473">
    <property type="entry name" value="MFS general substrate transporter"/>
    <property type="match status" value="1"/>
</dbReference>
<organism evidence="7 8">
    <name type="scientific">Candidatus Magasanikbacteria bacterium RIFOXYC12_FULL_33_11</name>
    <dbReference type="NCBI Taxonomy" id="1798701"/>
    <lineage>
        <taxon>Bacteria</taxon>
        <taxon>Candidatus Magasanikiibacteriota</taxon>
    </lineage>
</organism>
<evidence type="ECO:0000259" key="6">
    <source>
        <dbReference type="PROSITE" id="PS50850"/>
    </source>
</evidence>
<evidence type="ECO:0000256" key="5">
    <source>
        <dbReference type="SAM" id="Phobius"/>
    </source>
</evidence>
<dbReference type="InterPro" id="IPR011701">
    <property type="entry name" value="MFS"/>
</dbReference>
<dbReference type="Gene3D" id="1.20.1250.20">
    <property type="entry name" value="MFS general substrate transporter like domains"/>
    <property type="match status" value="2"/>
</dbReference>
<sequence length="408" mass="46713">MTETRKQKLRKNERKIFWISVLSGVGAINVVVTLFYLHRGLTLSQIFYLSIIYSIVTLLFEVPSSYMADRWGRKKTLLVGIVVLLLSWLVFLFAHSFLMFAVGTSFFAVYIACFSGTVEALLYDSRLELGQTEGSVSSLGRFHSGKRLTKILTPLLAAFLAKDLLEWQFQSLIAIDLVSVSVALFLTTRLTEANHFMDVEQSEKGIFRDAWGIILNNKLLLRTILHKTLIFISSFIAWRFYQKFFIDMGTSILVLGISVSLSQFSTFLFLQKAQYFSNRFGLTKIINTITFLFFLATFLFVIFMNISSQKFALLLLFFYQVAFFLEVSRTPFFSEIYNKASLSFNRSTTLSLVSLLKSILDIPLLFLAAIMVKFDISFPFYITFILALIVVLFLRLPKEIDTMNGKTV</sequence>
<evidence type="ECO:0000313" key="8">
    <source>
        <dbReference type="Proteomes" id="UP000178349"/>
    </source>
</evidence>
<comment type="subcellular location">
    <subcellularLocation>
        <location evidence="1">Membrane</location>
        <topology evidence="1">Multi-pass membrane protein</topology>
    </subcellularLocation>
</comment>
<dbReference type="CDD" id="cd06174">
    <property type="entry name" value="MFS"/>
    <property type="match status" value="1"/>
</dbReference>
<dbReference type="PROSITE" id="PS00216">
    <property type="entry name" value="SUGAR_TRANSPORT_1"/>
    <property type="match status" value="1"/>
</dbReference>
<feature type="transmembrane region" description="Helical" evidence="5">
    <location>
        <begin position="282"/>
        <end position="305"/>
    </location>
</feature>
<feature type="domain" description="Major facilitator superfamily (MFS) profile" evidence="6">
    <location>
        <begin position="1"/>
        <end position="399"/>
    </location>
</feature>
<dbReference type="AlphaFoldDB" id="A0A1F6NRI3"/>
<reference evidence="7 8" key="1">
    <citation type="journal article" date="2016" name="Nat. Commun.">
        <title>Thousands of microbial genomes shed light on interconnected biogeochemical processes in an aquifer system.</title>
        <authorList>
            <person name="Anantharaman K."/>
            <person name="Brown C.T."/>
            <person name="Hug L.A."/>
            <person name="Sharon I."/>
            <person name="Castelle C.J."/>
            <person name="Probst A.J."/>
            <person name="Thomas B.C."/>
            <person name="Singh A."/>
            <person name="Wilkins M.J."/>
            <person name="Karaoz U."/>
            <person name="Brodie E.L."/>
            <person name="Williams K.H."/>
            <person name="Hubbard S.S."/>
            <person name="Banfield J.F."/>
        </authorList>
    </citation>
    <scope>NUCLEOTIDE SEQUENCE [LARGE SCALE GENOMIC DNA]</scope>
</reference>
<feature type="transmembrane region" description="Helical" evidence="5">
    <location>
        <begin position="76"/>
        <end position="94"/>
    </location>
</feature>
<feature type="transmembrane region" description="Helical" evidence="5">
    <location>
        <begin position="43"/>
        <end position="64"/>
    </location>
</feature>
<dbReference type="GO" id="GO:0016020">
    <property type="term" value="C:membrane"/>
    <property type="evidence" value="ECO:0007669"/>
    <property type="project" value="UniProtKB-SubCell"/>
</dbReference>
<protein>
    <recommendedName>
        <fullName evidence="6">Major facilitator superfamily (MFS) profile domain-containing protein</fullName>
    </recommendedName>
</protein>
<dbReference type="EMBL" id="MFQW01000028">
    <property type="protein sequence ID" value="OGH86224.1"/>
    <property type="molecule type" value="Genomic_DNA"/>
</dbReference>
<feature type="transmembrane region" description="Helical" evidence="5">
    <location>
        <begin position="252"/>
        <end position="270"/>
    </location>
</feature>
<dbReference type="InterPro" id="IPR020846">
    <property type="entry name" value="MFS_dom"/>
</dbReference>
<dbReference type="PROSITE" id="PS50850">
    <property type="entry name" value="MFS"/>
    <property type="match status" value="1"/>
</dbReference>
<keyword evidence="3 5" id="KW-1133">Transmembrane helix</keyword>
<evidence type="ECO:0000313" key="7">
    <source>
        <dbReference type="EMBL" id="OGH86224.1"/>
    </source>
</evidence>
<dbReference type="InterPro" id="IPR053160">
    <property type="entry name" value="MFS_DHA3_Transporter"/>
</dbReference>
<accession>A0A1F6NRI3</accession>